<proteinExistence type="predicted"/>
<evidence type="ECO:0000259" key="8">
    <source>
        <dbReference type="PROSITE" id="PS50048"/>
    </source>
</evidence>
<dbReference type="VEuPathDB" id="FungiDB:ASPCADRAFT_504991"/>
<dbReference type="PROSITE" id="PS00463">
    <property type="entry name" value="ZN2_CY6_FUNGAL_1"/>
    <property type="match status" value="1"/>
</dbReference>
<evidence type="ECO:0000256" key="5">
    <source>
        <dbReference type="ARBA" id="ARBA00023163"/>
    </source>
</evidence>
<dbReference type="Gene3D" id="4.10.240.10">
    <property type="entry name" value="Zn(2)-C6 fungal-type DNA-binding domain"/>
    <property type="match status" value="1"/>
</dbReference>
<dbReference type="SMART" id="SM00066">
    <property type="entry name" value="GAL4"/>
    <property type="match status" value="1"/>
</dbReference>
<dbReference type="CDD" id="cd12148">
    <property type="entry name" value="fungal_TF_MHR"/>
    <property type="match status" value="1"/>
</dbReference>
<dbReference type="OrthoDB" id="1747771at2759"/>
<dbReference type="SMART" id="SM00906">
    <property type="entry name" value="Fungal_trans"/>
    <property type="match status" value="1"/>
</dbReference>
<protein>
    <recommendedName>
        <fullName evidence="8">Zn(2)-C6 fungal-type domain-containing protein</fullName>
    </recommendedName>
</protein>
<comment type="subcellular location">
    <subcellularLocation>
        <location evidence="1">Nucleus</location>
    </subcellularLocation>
</comment>
<keyword evidence="10" id="KW-1185">Reference proteome</keyword>
<dbReference type="AlphaFoldDB" id="A0A1R3RU08"/>
<keyword evidence="5" id="KW-0804">Transcription</keyword>
<dbReference type="GO" id="GO:0005634">
    <property type="term" value="C:nucleus"/>
    <property type="evidence" value="ECO:0007669"/>
    <property type="project" value="UniProtKB-SubCell"/>
</dbReference>
<dbReference type="InterPro" id="IPR050613">
    <property type="entry name" value="Sec_Metabolite_Reg"/>
</dbReference>
<dbReference type="Pfam" id="PF04082">
    <property type="entry name" value="Fungal_trans"/>
    <property type="match status" value="1"/>
</dbReference>
<evidence type="ECO:0000313" key="9">
    <source>
        <dbReference type="EMBL" id="OOF97958.1"/>
    </source>
</evidence>
<dbReference type="PANTHER" id="PTHR31001:SF76">
    <property type="entry name" value="ZN(2)-C6 FUNGAL-TYPE DOMAIN-CONTAINING PROTEIN"/>
    <property type="match status" value="1"/>
</dbReference>
<dbReference type="GO" id="GO:0008270">
    <property type="term" value="F:zinc ion binding"/>
    <property type="evidence" value="ECO:0007669"/>
    <property type="project" value="InterPro"/>
</dbReference>
<dbReference type="GO" id="GO:0009893">
    <property type="term" value="P:positive regulation of metabolic process"/>
    <property type="evidence" value="ECO:0007669"/>
    <property type="project" value="UniProtKB-ARBA"/>
</dbReference>
<dbReference type="CDD" id="cd00067">
    <property type="entry name" value="GAL4"/>
    <property type="match status" value="1"/>
</dbReference>
<feature type="domain" description="Zn(2)-C6 fungal-type" evidence="8">
    <location>
        <begin position="14"/>
        <end position="45"/>
    </location>
</feature>
<dbReference type="GO" id="GO:0006351">
    <property type="term" value="P:DNA-templated transcription"/>
    <property type="evidence" value="ECO:0007669"/>
    <property type="project" value="InterPro"/>
</dbReference>
<accession>A0A1R3RU08</accession>
<dbReference type="SUPFAM" id="SSF57701">
    <property type="entry name" value="Zn2/Cys6 DNA-binding domain"/>
    <property type="match status" value="1"/>
</dbReference>
<dbReference type="GO" id="GO:0000981">
    <property type="term" value="F:DNA-binding transcription factor activity, RNA polymerase II-specific"/>
    <property type="evidence" value="ECO:0007669"/>
    <property type="project" value="InterPro"/>
</dbReference>
<feature type="region of interest" description="Disordered" evidence="7">
    <location>
        <begin position="637"/>
        <end position="667"/>
    </location>
</feature>
<keyword evidence="2" id="KW-0479">Metal-binding</keyword>
<dbReference type="InterPro" id="IPR036864">
    <property type="entry name" value="Zn2-C6_fun-type_DNA-bd_sf"/>
</dbReference>
<evidence type="ECO:0000256" key="3">
    <source>
        <dbReference type="ARBA" id="ARBA00023015"/>
    </source>
</evidence>
<dbReference type="STRING" id="602072.A0A1R3RU08"/>
<evidence type="ECO:0000256" key="7">
    <source>
        <dbReference type="SAM" id="MobiDB-lite"/>
    </source>
</evidence>
<dbReference type="Proteomes" id="UP000188318">
    <property type="component" value="Unassembled WGS sequence"/>
</dbReference>
<sequence length="711" mass="80804">MPQPMRQTQRVPRTCISCARRKIKCSKKIPCDECIRRGDTVACKREVVKVHGKVTVAVDEEAQHDTCEDGASLLRENSSLKTRIRQLESVLSRPEMLKLETDIFRLSPAPEKSHPSDKLLNDFQSLPFGLLVEASHVSGRAIRPRDDGLLPIIPDQHWSETIVRFSLTHFGWVHCALEASEFMNDHCSFWDGLMHNRAESPMTHAWRAVYLSVLAVGVYFLDPEQARQICFLQESLPVFSSYRASLPSREPTELCRTWCKAALKELNHANYLGKPSIWTVQALAILNIVHKNLGESTREYTLHGLAVNVARLIGIDRLGEHHERLASPTKDIGLIREHRNVHRRLWWTLVICDWMTVWSRPISIHPDSFTTVLETKDDIDISPGLDSQASHVPSPFEYHKAMAQLAATMQNHARSINEWTTAAVHASFEELDSVAASFPSHLAYHGPNEPAPYPEEASEWIHIQRYLICNCLDTWRINLCVAMIPQLLSNRTVRDTVHQSGISCAKAILSRRYHDPCPHYHKFWAVTCSTVTAAIFLALDLICFRQLRSSTEIAEENELITFSITLIERSCTETRHDALLVLRRLVDLYETLRPRPSIEPRVFAKIMKLVASPRLWASLSDPEATLRFLFMDTTASAGEPSKTLSESDEHMRATGSQDPLDGDIPNNLSRFAAETEIEPRFEDLFSSELIDMSLPWLDPAMLMTFPNEVTF</sequence>
<reference evidence="10" key="1">
    <citation type="journal article" date="2017" name="Genome Biol.">
        <title>Comparative genomics reveals high biological diversity and specific adaptations in the industrially and medically important fungal genus Aspergillus.</title>
        <authorList>
            <person name="de Vries R.P."/>
            <person name="Riley R."/>
            <person name="Wiebenga A."/>
            <person name="Aguilar-Osorio G."/>
            <person name="Amillis S."/>
            <person name="Uchima C.A."/>
            <person name="Anderluh G."/>
            <person name="Asadollahi M."/>
            <person name="Askin M."/>
            <person name="Barry K."/>
            <person name="Battaglia E."/>
            <person name="Bayram O."/>
            <person name="Benocci T."/>
            <person name="Braus-Stromeyer S.A."/>
            <person name="Caldana C."/>
            <person name="Canovas D."/>
            <person name="Cerqueira G.C."/>
            <person name="Chen F."/>
            <person name="Chen W."/>
            <person name="Choi C."/>
            <person name="Clum A."/>
            <person name="Dos Santos R.A."/>
            <person name="Damasio A.R."/>
            <person name="Diallinas G."/>
            <person name="Emri T."/>
            <person name="Fekete E."/>
            <person name="Flipphi M."/>
            <person name="Freyberg S."/>
            <person name="Gallo A."/>
            <person name="Gournas C."/>
            <person name="Habgood R."/>
            <person name="Hainaut M."/>
            <person name="Harispe M.L."/>
            <person name="Henrissat B."/>
            <person name="Hilden K.S."/>
            <person name="Hope R."/>
            <person name="Hossain A."/>
            <person name="Karabika E."/>
            <person name="Karaffa L."/>
            <person name="Karanyi Z."/>
            <person name="Krasevec N."/>
            <person name="Kuo A."/>
            <person name="Kusch H."/>
            <person name="LaButti K."/>
            <person name="Lagendijk E.L."/>
            <person name="Lapidus A."/>
            <person name="Levasseur A."/>
            <person name="Lindquist E."/>
            <person name="Lipzen A."/>
            <person name="Logrieco A.F."/>
            <person name="MacCabe A."/>
            <person name="Maekelae M.R."/>
            <person name="Malavazi I."/>
            <person name="Melin P."/>
            <person name="Meyer V."/>
            <person name="Mielnichuk N."/>
            <person name="Miskei M."/>
            <person name="Molnar A.P."/>
            <person name="Mule G."/>
            <person name="Ngan C.Y."/>
            <person name="Orejas M."/>
            <person name="Orosz E."/>
            <person name="Ouedraogo J.P."/>
            <person name="Overkamp K.M."/>
            <person name="Park H.-S."/>
            <person name="Perrone G."/>
            <person name="Piumi F."/>
            <person name="Punt P.J."/>
            <person name="Ram A.F."/>
            <person name="Ramon A."/>
            <person name="Rauscher S."/>
            <person name="Record E."/>
            <person name="Riano-Pachon D.M."/>
            <person name="Robert V."/>
            <person name="Roehrig J."/>
            <person name="Ruller R."/>
            <person name="Salamov A."/>
            <person name="Salih N.S."/>
            <person name="Samson R.A."/>
            <person name="Sandor E."/>
            <person name="Sanguinetti M."/>
            <person name="Schuetze T."/>
            <person name="Sepcic K."/>
            <person name="Shelest E."/>
            <person name="Sherlock G."/>
            <person name="Sophianopoulou V."/>
            <person name="Squina F.M."/>
            <person name="Sun H."/>
            <person name="Susca A."/>
            <person name="Todd R.B."/>
            <person name="Tsang A."/>
            <person name="Unkles S.E."/>
            <person name="van de Wiele N."/>
            <person name="van Rossen-Uffink D."/>
            <person name="Oliveira J.V."/>
            <person name="Vesth T.C."/>
            <person name="Visser J."/>
            <person name="Yu J.-H."/>
            <person name="Zhou M."/>
            <person name="Andersen M.R."/>
            <person name="Archer D.B."/>
            <person name="Baker S.E."/>
            <person name="Benoit I."/>
            <person name="Brakhage A.A."/>
            <person name="Braus G.H."/>
            <person name="Fischer R."/>
            <person name="Frisvad J.C."/>
            <person name="Goldman G.H."/>
            <person name="Houbraken J."/>
            <person name="Oakley B."/>
            <person name="Pocsi I."/>
            <person name="Scazzocchio C."/>
            <person name="Seiboth B."/>
            <person name="vanKuyk P.A."/>
            <person name="Wortman J."/>
            <person name="Dyer P.S."/>
            <person name="Grigoriev I.V."/>
        </authorList>
    </citation>
    <scope>NUCLEOTIDE SEQUENCE [LARGE SCALE GENOMIC DNA]</scope>
    <source>
        <strain evidence="10">ITEM 5010</strain>
    </source>
</reference>
<evidence type="ECO:0000313" key="10">
    <source>
        <dbReference type="Proteomes" id="UP000188318"/>
    </source>
</evidence>
<evidence type="ECO:0000256" key="4">
    <source>
        <dbReference type="ARBA" id="ARBA00023125"/>
    </source>
</evidence>
<dbReference type="InterPro" id="IPR001138">
    <property type="entry name" value="Zn2Cys6_DnaBD"/>
</dbReference>
<dbReference type="PROSITE" id="PS50048">
    <property type="entry name" value="ZN2_CY6_FUNGAL_2"/>
    <property type="match status" value="1"/>
</dbReference>
<organism evidence="9 10">
    <name type="scientific">Aspergillus carbonarius (strain ITEM 5010)</name>
    <dbReference type="NCBI Taxonomy" id="602072"/>
    <lineage>
        <taxon>Eukaryota</taxon>
        <taxon>Fungi</taxon>
        <taxon>Dikarya</taxon>
        <taxon>Ascomycota</taxon>
        <taxon>Pezizomycotina</taxon>
        <taxon>Eurotiomycetes</taxon>
        <taxon>Eurotiomycetidae</taxon>
        <taxon>Eurotiales</taxon>
        <taxon>Aspergillaceae</taxon>
        <taxon>Aspergillus</taxon>
        <taxon>Aspergillus subgen. Circumdati</taxon>
    </lineage>
</organism>
<name>A0A1R3RU08_ASPC5</name>
<keyword evidence="3" id="KW-0805">Transcription regulation</keyword>
<dbReference type="PANTHER" id="PTHR31001">
    <property type="entry name" value="UNCHARACTERIZED TRANSCRIPTIONAL REGULATORY PROTEIN"/>
    <property type="match status" value="1"/>
</dbReference>
<keyword evidence="6" id="KW-0539">Nucleus</keyword>
<keyword evidence="4" id="KW-0238">DNA-binding</keyword>
<dbReference type="OMA" id="TVWSRPI"/>
<evidence type="ECO:0000256" key="2">
    <source>
        <dbReference type="ARBA" id="ARBA00022723"/>
    </source>
</evidence>
<evidence type="ECO:0000256" key="6">
    <source>
        <dbReference type="ARBA" id="ARBA00023242"/>
    </source>
</evidence>
<dbReference type="EMBL" id="KV907496">
    <property type="protein sequence ID" value="OOF97958.1"/>
    <property type="molecule type" value="Genomic_DNA"/>
</dbReference>
<gene>
    <name evidence="9" type="ORF">ASPCADRAFT_504991</name>
</gene>
<dbReference type="InterPro" id="IPR007219">
    <property type="entry name" value="XnlR_reg_dom"/>
</dbReference>
<dbReference type="GO" id="GO:0003677">
    <property type="term" value="F:DNA binding"/>
    <property type="evidence" value="ECO:0007669"/>
    <property type="project" value="UniProtKB-KW"/>
</dbReference>
<evidence type="ECO:0000256" key="1">
    <source>
        <dbReference type="ARBA" id="ARBA00004123"/>
    </source>
</evidence>